<dbReference type="EMBL" id="CM055751">
    <property type="protein sequence ID" value="KAJ7993137.1"/>
    <property type="molecule type" value="Genomic_DNA"/>
</dbReference>
<name>A0ACC2FPD2_DALPE</name>
<accession>A0ACC2FPD2</accession>
<sequence>MNETQGTHDALSWFMEFQCEYVTQNGIFPEWFHGIISRKVAEERLLRMSVGNFLIRVSESRIGYTLSYCGSDRCRHFMIDVLKDNHYVLVGEETSHKSLQHLVNFHHKVPIMPFNETLTVACGQESNEAPNYAKLFVNKRQPMTPNHDLWPNNPPNTNSFTSLELDDRPPALPQRTRTLIDPVGRSTSKPPPTPNSPTPRLYPCLETMVAAQPVPFARKMHTANKAQPDNRPELPLRSPVKPPRRNKDQGATTPESLPASRSLFPDKPQTRPNPAHKVPNATKQRSQDVKPASCSLSNFRKKFIRAKSVSQEHMYAEINITEADRVKERERDTAVENEYQTLPGDINNINQPISPKENRFPPEYQAPPPFAPGY</sequence>
<reference evidence="1" key="1">
    <citation type="submission" date="2021-05" db="EMBL/GenBank/DDBJ databases">
        <authorList>
            <person name="Pan Q."/>
            <person name="Jouanno E."/>
            <person name="Zahm M."/>
            <person name="Klopp C."/>
            <person name="Cabau C."/>
            <person name="Louis A."/>
            <person name="Berthelot C."/>
            <person name="Parey E."/>
            <person name="Roest Crollius H."/>
            <person name="Montfort J."/>
            <person name="Robinson-Rechavi M."/>
            <person name="Bouchez O."/>
            <person name="Lampietro C."/>
            <person name="Lopez Roques C."/>
            <person name="Donnadieu C."/>
            <person name="Postlethwait J."/>
            <person name="Bobe J."/>
            <person name="Dillon D."/>
            <person name="Chandos A."/>
            <person name="von Hippel F."/>
            <person name="Guiguen Y."/>
        </authorList>
    </citation>
    <scope>NUCLEOTIDE SEQUENCE</scope>
    <source>
        <strain evidence="1">YG-Jan2019</strain>
    </source>
</reference>
<proteinExistence type="predicted"/>
<keyword evidence="2" id="KW-1185">Reference proteome</keyword>
<comment type="caution">
    <text evidence="1">The sequence shown here is derived from an EMBL/GenBank/DDBJ whole genome shotgun (WGS) entry which is preliminary data.</text>
</comment>
<evidence type="ECO:0000313" key="2">
    <source>
        <dbReference type="Proteomes" id="UP001157502"/>
    </source>
</evidence>
<dbReference type="Proteomes" id="UP001157502">
    <property type="component" value="Chromosome 24"/>
</dbReference>
<organism evidence="1 2">
    <name type="scientific">Dallia pectoralis</name>
    <name type="common">Alaska blackfish</name>
    <dbReference type="NCBI Taxonomy" id="75939"/>
    <lineage>
        <taxon>Eukaryota</taxon>
        <taxon>Metazoa</taxon>
        <taxon>Chordata</taxon>
        <taxon>Craniata</taxon>
        <taxon>Vertebrata</taxon>
        <taxon>Euteleostomi</taxon>
        <taxon>Actinopterygii</taxon>
        <taxon>Neopterygii</taxon>
        <taxon>Teleostei</taxon>
        <taxon>Protacanthopterygii</taxon>
        <taxon>Esociformes</taxon>
        <taxon>Umbridae</taxon>
        <taxon>Dallia</taxon>
    </lineage>
</organism>
<gene>
    <name evidence="1" type="ORF">DPEC_G00269290</name>
</gene>
<protein>
    <submittedName>
        <fullName evidence="1">Uncharacterized protein</fullName>
    </submittedName>
</protein>
<evidence type="ECO:0000313" key="1">
    <source>
        <dbReference type="EMBL" id="KAJ7993137.1"/>
    </source>
</evidence>